<dbReference type="OrthoDB" id="9788394at2"/>
<keyword evidence="4" id="KW-0547">Nucleotide-binding</keyword>
<accession>A0A371YW01</accession>
<dbReference type="Proteomes" id="UP001595455">
    <property type="component" value="Unassembled WGS sequence"/>
</dbReference>
<name>A0A371YW01_9GAMM</name>
<reference evidence="12" key="3">
    <citation type="journal article" date="2019" name="Int. J. Syst. Evol. Microbiol.">
        <title>The Global Catalogue of Microorganisms (GCM) 10K type strain sequencing project: providing services to taxonomists for standard genome sequencing and annotation.</title>
        <authorList>
            <consortium name="The Broad Institute Genomics Platform"/>
            <consortium name="The Broad Institute Genome Sequencing Center for Infectious Disease"/>
            <person name="Wu L."/>
            <person name="Ma J."/>
        </authorList>
    </citation>
    <scope>NUCLEOTIDE SEQUENCE [LARGE SCALE GENOMIC DNA]</scope>
    <source>
        <strain evidence="12">KCTC 62575</strain>
    </source>
</reference>
<evidence type="ECO:0000313" key="9">
    <source>
        <dbReference type="EMBL" id="MFC2996500.1"/>
    </source>
</evidence>
<keyword evidence="12" id="KW-1185">Reference proteome</keyword>
<keyword evidence="7" id="KW-0501">Molybdenum cofactor biosynthesis</keyword>
<dbReference type="EMBL" id="PYIX02000001">
    <property type="protein sequence ID" value="RFC85618.1"/>
    <property type="molecule type" value="Genomic_DNA"/>
</dbReference>
<protein>
    <submittedName>
        <fullName evidence="10">Molybdenum cofactor guanylyltransferase</fullName>
    </submittedName>
</protein>
<reference evidence="9" key="4">
    <citation type="submission" date="2024-09" db="EMBL/GenBank/DDBJ databases">
        <authorList>
            <person name="Sun Q."/>
            <person name="Mori K."/>
        </authorList>
    </citation>
    <scope>NUCLEOTIDE SEQUENCE</scope>
    <source>
        <strain evidence="9">KCTC 62575</strain>
    </source>
</reference>
<dbReference type="GO" id="GO:0005525">
    <property type="term" value="F:GTP binding"/>
    <property type="evidence" value="ECO:0007669"/>
    <property type="project" value="UniProtKB-KW"/>
</dbReference>
<evidence type="ECO:0000259" key="8">
    <source>
        <dbReference type="Pfam" id="PF12804"/>
    </source>
</evidence>
<evidence type="ECO:0000313" key="10">
    <source>
        <dbReference type="EMBL" id="RFC85618.1"/>
    </source>
</evidence>
<evidence type="ECO:0000313" key="11">
    <source>
        <dbReference type="Proteomes" id="UP000240957"/>
    </source>
</evidence>
<dbReference type="RefSeq" id="WP_107006662.1">
    <property type="nucleotide sequence ID" value="NZ_JBHRSF010000071.1"/>
</dbReference>
<dbReference type="EMBL" id="JBHRSF010000071">
    <property type="protein sequence ID" value="MFC2996500.1"/>
    <property type="molecule type" value="Genomic_DNA"/>
</dbReference>
<evidence type="ECO:0000256" key="7">
    <source>
        <dbReference type="ARBA" id="ARBA00023150"/>
    </source>
</evidence>
<gene>
    <name evidence="9" type="ORF">ACFODO_14775</name>
    <name evidence="10" type="ORF">C9E89_001300</name>
</gene>
<keyword evidence="1" id="KW-0963">Cytoplasm</keyword>
<dbReference type="GO" id="GO:0046872">
    <property type="term" value="F:metal ion binding"/>
    <property type="evidence" value="ECO:0007669"/>
    <property type="project" value="UniProtKB-KW"/>
</dbReference>
<dbReference type="InterPro" id="IPR013482">
    <property type="entry name" value="Molybde_CF_guanTrfase"/>
</dbReference>
<proteinExistence type="predicted"/>
<dbReference type="Pfam" id="PF12804">
    <property type="entry name" value="NTP_transf_3"/>
    <property type="match status" value="1"/>
</dbReference>
<dbReference type="InterPro" id="IPR029044">
    <property type="entry name" value="Nucleotide-diphossugar_trans"/>
</dbReference>
<feature type="domain" description="MobA-like NTP transferase" evidence="8">
    <location>
        <begin position="11"/>
        <end position="161"/>
    </location>
</feature>
<keyword evidence="3" id="KW-0479">Metal-binding</keyword>
<dbReference type="InterPro" id="IPR025877">
    <property type="entry name" value="MobA-like_NTP_Trfase"/>
</dbReference>
<keyword evidence="2 10" id="KW-0808">Transferase</keyword>
<evidence type="ECO:0000256" key="6">
    <source>
        <dbReference type="ARBA" id="ARBA00023134"/>
    </source>
</evidence>
<reference evidence="9" key="1">
    <citation type="journal article" date="2014" name="Int. J. Syst. Evol. Microbiol.">
        <title>Complete genome of a new Firmicutes species belonging to the dominant human colonic microbiota ('Ruminococcus bicirculans') reveals two chromosomes and a selective capacity to utilize plant glucans.</title>
        <authorList>
            <consortium name="NISC Comparative Sequencing Program"/>
            <person name="Wegmann U."/>
            <person name="Louis P."/>
            <person name="Goesmann A."/>
            <person name="Henrissat B."/>
            <person name="Duncan S.H."/>
            <person name="Flint H.J."/>
        </authorList>
    </citation>
    <scope>NUCLEOTIDE SEQUENCE</scope>
    <source>
        <strain evidence="9">KCTC 62575</strain>
    </source>
</reference>
<dbReference type="GO" id="GO:0006777">
    <property type="term" value="P:Mo-molybdopterin cofactor biosynthetic process"/>
    <property type="evidence" value="ECO:0007669"/>
    <property type="project" value="UniProtKB-KW"/>
</dbReference>
<reference evidence="10 11" key="2">
    <citation type="submission" date="2018-08" db="EMBL/GenBank/DDBJ databases">
        <title>The draft genome of Acinetobacter sichuanensis strain WCHAc060041.</title>
        <authorList>
            <person name="Qin J."/>
            <person name="Feng Y."/>
            <person name="Zong Z."/>
        </authorList>
    </citation>
    <scope>NUCLEOTIDE SEQUENCE [LARGE SCALE GENOMIC DNA]</scope>
    <source>
        <strain evidence="10 11">WCHAc060041</strain>
    </source>
</reference>
<dbReference type="Proteomes" id="UP000240957">
    <property type="component" value="Unassembled WGS sequence"/>
</dbReference>
<evidence type="ECO:0000256" key="4">
    <source>
        <dbReference type="ARBA" id="ARBA00022741"/>
    </source>
</evidence>
<dbReference type="PANTHER" id="PTHR19136">
    <property type="entry name" value="MOLYBDENUM COFACTOR GUANYLYLTRANSFERASE"/>
    <property type="match status" value="1"/>
</dbReference>
<keyword evidence="5" id="KW-0460">Magnesium</keyword>
<keyword evidence="6" id="KW-0342">GTP-binding</keyword>
<evidence type="ECO:0000256" key="1">
    <source>
        <dbReference type="ARBA" id="ARBA00022490"/>
    </source>
</evidence>
<dbReference type="CDD" id="cd02503">
    <property type="entry name" value="MobA"/>
    <property type="match status" value="1"/>
</dbReference>
<evidence type="ECO:0000313" key="12">
    <source>
        <dbReference type="Proteomes" id="UP001595455"/>
    </source>
</evidence>
<comment type="caution">
    <text evidence="10">The sequence shown here is derived from an EMBL/GenBank/DDBJ whole genome shotgun (WGS) entry which is preliminary data.</text>
</comment>
<dbReference type="AlphaFoldDB" id="A0A371YW01"/>
<evidence type="ECO:0000256" key="2">
    <source>
        <dbReference type="ARBA" id="ARBA00022679"/>
    </source>
</evidence>
<dbReference type="Gene3D" id="3.90.550.10">
    <property type="entry name" value="Spore Coat Polysaccharide Biosynthesis Protein SpsA, Chain A"/>
    <property type="match status" value="1"/>
</dbReference>
<evidence type="ECO:0000256" key="3">
    <source>
        <dbReference type="ARBA" id="ARBA00022723"/>
    </source>
</evidence>
<dbReference type="SUPFAM" id="SSF53448">
    <property type="entry name" value="Nucleotide-diphospho-sugar transferases"/>
    <property type="match status" value="1"/>
</dbReference>
<dbReference type="PANTHER" id="PTHR19136:SF81">
    <property type="entry name" value="MOLYBDENUM COFACTOR GUANYLYLTRANSFERASE"/>
    <property type="match status" value="1"/>
</dbReference>
<keyword evidence="10" id="KW-0548">Nucleotidyltransferase</keyword>
<sequence>MKNDFPQTDLVILAGGQARRMQGKNKLLMNFDGQIQLEKICQHFRQDVAKIWVNSHRDDEEYQKIDKNIACFTDECTGFLGPLIGMISAWQYTTADYVLFIPCDITQIPIDILQKLHLRLEQSSNSAVVYVQFNQDALYPFCLMKREALPVLKKQMQQQQGSLKQSFKLLNGKALCIEQADNYVHSLNSMDELKQYQQLSSFNLS</sequence>
<dbReference type="GO" id="GO:0016779">
    <property type="term" value="F:nucleotidyltransferase activity"/>
    <property type="evidence" value="ECO:0007669"/>
    <property type="project" value="UniProtKB-KW"/>
</dbReference>
<organism evidence="10 11">
    <name type="scientific">Acinetobacter sichuanensis</name>
    <dbReference type="NCBI Taxonomy" id="2136183"/>
    <lineage>
        <taxon>Bacteria</taxon>
        <taxon>Pseudomonadati</taxon>
        <taxon>Pseudomonadota</taxon>
        <taxon>Gammaproteobacteria</taxon>
        <taxon>Moraxellales</taxon>
        <taxon>Moraxellaceae</taxon>
        <taxon>Acinetobacter</taxon>
    </lineage>
</organism>
<evidence type="ECO:0000256" key="5">
    <source>
        <dbReference type="ARBA" id="ARBA00022842"/>
    </source>
</evidence>